<feature type="compositionally biased region" description="Polar residues" evidence="1">
    <location>
        <begin position="3439"/>
        <end position="3451"/>
    </location>
</feature>
<sequence>MSSKDGSELWELDGSLFDAKDVYVLMQNDYRISRNIRAQWYFKNVNTNLTLKWKTCREQCKNEIEIISAIPKCTDNFEVDLSENTSTIRIVSDTKIHFLSTQYRLVFCLDLSSSISTVDIQHDNIHYEEIFSSLEHSLRNVSEPFFVPGSEYYFEPQIYLTVIAHIPNCAIAAPQVLIQGWILTHLNVQELLDSLQNRLQQMCKLVKIVSGNIQDDQIEFMMPHNAAGSMIDGTIDGSKMIKKVLDLSADTSTLNLIRYGILALQLLPENSSAGIVVITDGVLNFPNCKNLDSLLTQLRNSTIACSFLQLGSPFYSFSCFGRAPYKELMEFIATATCGAYFPSSKYYMAKNSVTHHQMNAYHEALLLWNFQKMKNSGFLEAYEPSSNKENYWHVENQHFYSVAHQSRVKKKHTEGTLKVSLENLLSCRIREGYSVKSVIFDEGKNEIVIRLVLPWMLSTNIEYLITSRQWKPNINSSDIPSCHFEVIVDGCYEFLHDVTCSDKKPIRSVYRKTVISQFWSYIRNLSNTDQILTQLHSFALNPIYYMIPENIKNGVPLFYFSSNSSMPMLSSKNLGSNVNFTSFWKPLCMLDINVWQKWMHAHRIGIILQHDTPLQKDLHHPNLSGRYGHVQCRQATAALNKLLSENCSFVLVENHSYIKLLFDDPEKPPVSFYVIRVTSKPPCVVIRLAFLGGLPGLQRFEIVNELRNKILNLKLPKQSSTKDYSQSSSKELLSSSDLHCCVILRKPVEKILIRYEKLPTNFLINITDSQNSGRNLPLYQKNQDSLYSDALATLSKYLLQQRWIWTLQYGSYVSLDLKSASKILYALTNIRLQEGFHFSHSSFGVIYLVKEIPMEVLKEKSSSSESEIEKEKNCCIVQYIIFPPHTNTTVKDSISEEDETEVTEADGELQLITECWIEPQHGSTIVPTQHGYLNELKFTELPIAIHKKDLDVVKVLTTFEHLCTICNHAKLSSQIQTVELVQETSHPTANSASPVLPNILSPLKNNQFDPVSTAIIPYAFNLMSLLIKCPQVESSFSTLHEIPNNPVEEETVSNNMFFEYLLESLKHSHDQEIHLTTEDCAIFLLQVHHRERNGTTDPKICFPHPEYTFNSLPHIHTSLVDFEQCKNCSDLKSSEHFIDSCSGFSEDMMKNIPKWRCFAKGYTSSHVILTLVPETYDDLKKLYFPNTLVSPKMSDESVEDSNIVNEDEPSNVSDTSLDKIKDTASIEENMDVFIHENAEADIPINENVEDGAFHEDNDNINYKTSLLLPIYTYNCVSTNIMNQLVQLQKHTKIMDTYEDHTFECECCTHSKCMDSFETNKSANEKTETLESPKKSVDIILLKEYCSLLEKAFSKAFVYGVYRSLMMGIDVHKFDAIAAIDNICEESLLEVDITEFVFMICGHVKDFFTKRSFMQMHTSQETDMVKTDLSTNLIEKPTQESLSEKCCFPMSMLQKYQPCEELHQKHLSIKKKFLEIIKSYFKCISSRPDYYYFSPSIEDLEEESFINEENLSQEEDALSENVPPFEDSEVDKSSNLCEEDASSKSFFNTNSSVSSIDKDTEPSSLQDSTTYPPLIVHFSCSVKKTKQDIKSCPLTFLPTCLNDIIKCLDTDSNELSLDDLRITLDIYCLTVPNDVENPVLQHRVNSTSYSSNSPIPEAEIYKKHAIKEEENDSNCSDVPSDTLQVGTLSNLPSFQRQAVHQCVEKVQWLLQDEKASVALNYFPITSSTLDMVVDHVKISKDKPCCLIKDISLMFVYGPESSLDKFTQAFKRMSPTGYQLEEIGERYYLVNDTDAEPKCNLESSLEISQFDILKKIPHSDDGTELKRIVQEIKDTSVFAKKEFSFPSQTSDTKADLRESEVENEVFSLSRAKRSQPDEDSETEDCLQDRPKARFRKTSIKKSGGRSQSKPSLWETERKSRASGRNKNAKINLSLSRSISTGDDNEKEKLDNAVKEANSGTEVVTISNVEEPYSEASIDTKLQQDPPIQSGIQLKISDSDDPSNFYKDSDYENVNPSTTEDGYDGDSSDSGSDLDLINSLEHTRRPVLPKFWLIMNIYPDKVVVYFHMRHREEDDPEIIECKSILNEVVQIVNKICKEVNQILLLQSLYDTRMCDQLLVPEENEDLWKKNDPNRTLSNDDPECVMEMQEKYLEATLKFDPGAFGCPVVWVTHFRLHHRLCGSNTGPYKATGMSSLRSVLNTFSVNNRENMFVYRENTGNVFYIRLSEMPCDIDHQRQDDDMSLTDHYSSMQSLPMKSAFTEFECETDFRPRVNSGASDGYRQDSISTTSSTRRNQKCVAMYLHGIGQVGCEIRNDFVRVLQNKLNEGVLDQINMMLARNPLCMLTPEDVTFIQNPNSPPVHELYYTLPVKQLGYAHALHVYLQQNLLHFLYNPKYTDSRKETHFKAYSHSPMEWCQVDDSDTFLHHANHALGRSGGKGIACVVLSLVTGQNKPFQTLNNLPPNPNAYLDGLSETEFDDLICTSPYTLKNERSPGPVALVRFQLWHVGKDNIEIIELNLKNAVKYALWDLILEYRVLTSPTSDYSAIEDPACYSEPTTPIRARRSGLVNLEAGTQTKDAHLSAKFQLLKEMSSSVPDITSKSQTSSPISKDFPAFKELSKPQSAKPEFISPSTSQIQPLSTLTGSKCDKGNLNIMFDDPIRKFFVFGEKIGIPTLSSNFLKFPSRHSTDFILRESIKIIKTTLRDLVPKVYLKTIDSLSGEIEYVPYDPSENLQSSSYQEILPGVTKNFILIGRNEKQWRTYMGMQDLATFQELNMESVKSYQRHLHHVCEHLYTEKNAESTPSSPTFTTKCSSSLISTSPNLKSSTSNAPDKKSSKTPLFIPRQRLFLMFIEDKEAKLYLYNFTSDTTQTAFVNFTRLIKWHHLRNSLLSNIVLQKLGVFHGLSSLYRADFEKTANEKPNDSEEPAPCTYGYVEQLIRHHTHMKEPHSSNAPTKSTNASLKSQNFVRSLKNVKPHVRFHLSSSANIKDPVSVHGCQFLETISSQRKEMQVLYNMWQTRGSSVNYPFDRVFYDLKRLARLSHYCLTPILFSPSWRYKVAPIRDHALEPFDLNERPIERQTELTSSNRSRHSSGSSLKSNEVSSANVSRPRRMSGAAGYPGSNQASPKLRAKTPSEETWHTSVCKHYLQEYIQYLHTFGFVSLQTSETADKKRSSVVDDDKLSRSDSFSRYRNSMRGAQTHYLMKCLLGGLIVFELGLNDPYAFANVYSLERMRFKGYGPRKLGNQFTPAFLDELDKIKLNMNLHSFTFDYHLRMIHNYVSGRTLIFKNGYHITSFLDDFIKYYRKPPSGARNALYQSDLLIDRISMSGNQLYNYIISHNKLYNMTVLRMVPIIDNHMDTEYALVELSARKASYTDINDVYQMGSFDVGVLINHNTADIVDLNSLKLTYYIILTSQRDLYPKLLQFGGTFGSFQPVKASTVPSSELSSRKTSTVSAVTEKEKFESSGEESSMSVHSMDSSTTRTKKVSAVRGMCDEDVLYLGYYSSQESMMQQVLEQQSEAAAKHLTEFAYQANIHCRRDFLWSSLLPRSLKEENNRDYNLTSSTSHDEFGELLKLVSIIPLNKLDDKLVPFMDMHISWYSTLAPVLKSKYADCHREFIAADNSSLYVIVTDSSCLDSFMLLKIDVRTNHAELSLVFREEPPTVEITEDQPNQRMLALQALVEGFVNACCFHLWTCILPL</sequence>
<dbReference type="GO" id="GO:0005777">
    <property type="term" value="C:peroxisome"/>
    <property type="evidence" value="ECO:0007669"/>
    <property type="project" value="InterPro"/>
</dbReference>
<dbReference type="PANTHER" id="PTHR14918">
    <property type="entry name" value="KICSTOR COMPLEX PROTEIN SZT2"/>
    <property type="match status" value="1"/>
</dbReference>
<dbReference type="InterPro" id="IPR033228">
    <property type="entry name" value="SZT2"/>
</dbReference>
<dbReference type="PANTHER" id="PTHR14918:SF3">
    <property type="entry name" value="KICSTOR COMPLEX PROTEIN SZT2"/>
    <property type="match status" value="1"/>
</dbReference>
<feature type="compositionally biased region" description="Polar residues" evidence="1">
    <location>
        <begin position="1926"/>
        <end position="1939"/>
    </location>
</feature>
<feature type="compositionally biased region" description="Polar residues" evidence="1">
    <location>
        <begin position="2809"/>
        <end position="2826"/>
    </location>
</feature>
<evidence type="ECO:0000256" key="1">
    <source>
        <dbReference type="SAM" id="MobiDB-lite"/>
    </source>
</evidence>
<evidence type="ECO:0000313" key="3">
    <source>
        <dbReference type="Proteomes" id="UP000827092"/>
    </source>
</evidence>
<gene>
    <name evidence="2" type="ORF">JTE90_009909</name>
</gene>
<protein>
    <recommendedName>
        <fullName evidence="4">KICSTOR complex protein SZT2</fullName>
    </recommendedName>
</protein>
<proteinExistence type="predicted"/>
<reference evidence="2 3" key="1">
    <citation type="journal article" date="2022" name="Nat. Ecol. Evol.">
        <title>A masculinizing supergene underlies an exaggerated male reproductive morph in a spider.</title>
        <authorList>
            <person name="Hendrickx F."/>
            <person name="De Corte Z."/>
            <person name="Sonet G."/>
            <person name="Van Belleghem S.M."/>
            <person name="Kostlbacher S."/>
            <person name="Vangestel C."/>
        </authorList>
    </citation>
    <scope>NUCLEOTIDE SEQUENCE [LARGE SCALE GENOMIC DNA]</scope>
    <source>
        <strain evidence="2">W744_W776</strain>
    </source>
</reference>
<feature type="region of interest" description="Disordered" evidence="1">
    <location>
        <begin position="1847"/>
        <end position="1957"/>
    </location>
</feature>
<feature type="region of interest" description="Disordered" evidence="1">
    <location>
        <begin position="3073"/>
        <end position="3128"/>
    </location>
</feature>
<name>A0AAV6UUQ7_9ARAC</name>
<evidence type="ECO:0000313" key="2">
    <source>
        <dbReference type="EMBL" id="KAG8188035.1"/>
    </source>
</evidence>
<feature type="compositionally biased region" description="Basic and acidic residues" evidence="1">
    <location>
        <begin position="1941"/>
        <end position="1951"/>
    </location>
</feature>
<feature type="region of interest" description="Disordered" evidence="1">
    <location>
        <begin position="1990"/>
        <end position="2028"/>
    </location>
</feature>
<feature type="region of interest" description="Disordered" evidence="1">
    <location>
        <begin position="2809"/>
        <end position="2833"/>
    </location>
</feature>
<dbReference type="EMBL" id="JAFNEN010000251">
    <property type="protein sequence ID" value="KAG8188035.1"/>
    <property type="molecule type" value="Genomic_DNA"/>
</dbReference>
<feature type="compositionally biased region" description="Basic residues" evidence="1">
    <location>
        <begin position="1890"/>
        <end position="1901"/>
    </location>
</feature>
<feature type="region of interest" description="Disordered" evidence="1">
    <location>
        <begin position="2618"/>
        <end position="2637"/>
    </location>
</feature>
<evidence type="ECO:0008006" key="4">
    <source>
        <dbReference type="Google" id="ProtNLM"/>
    </source>
</evidence>
<feature type="compositionally biased region" description="Polar residues" evidence="1">
    <location>
        <begin position="2626"/>
        <end position="2637"/>
    </location>
</feature>
<keyword evidence="3" id="KW-1185">Reference proteome</keyword>
<dbReference type="Proteomes" id="UP000827092">
    <property type="component" value="Unassembled WGS sequence"/>
</dbReference>
<organism evidence="2 3">
    <name type="scientific">Oedothorax gibbosus</name>
    <dbReference type="NCBI Taxonomy" id="931172"/>
    <lineage>
        <taxon>Eukaryota</taxon>
        <taxon>Metazoa</taxon>
        <taxon>Ecdysozoa</taxon>
        <taxon>Arthropoda</taxon>
        <taxon>Chelicerata</taxon>
        <taxon>Arachnida</taxon>
        <taxon>Araneae</taxon>
        <taxon>Araneomorphae</taxon>
        <taxon>Entelegynae</taxon>
        <taxon>Araneoidea</taxon>
        <taxon>Linyphiidae</taxon>
        <taxon>Erigoninae</taxon>
        <taxon>Oedothorax</taxon>
    </lineage>
</organism>
<feature type="compositionally biased region" description="Low complexity" evidence="1">
    <location>
        <begin position="3463"/>
        <end position="3474"/>
    </location>
</feature>
<feature type="region of interest" description="Disordered" evidence="1">
    <location>
        <begin position="3439"/>
        <end position="3474"/>
    </location>
</feature>
<comment type="caution">
    <text evidence="2">The sequence shown here is derived from an EMBL/GenBank/DDBJ whole genome shotgun (WGS) entry which is preliminary data.</text>
</comment>
<accession>A0AAV6UUQ7</accession>